<dbReference type="AlphaFoldDB" id="A0A7Y4MRZ7"/>
<proteinExistence type="predicted"/>
<dbReference type="PANTHER" id="PTHR43289">
    <property type="entry name" value="MITOGEN-ACTIVATED PROTEIN KINASE KINASE KINASE 20-RELATED"/>
    <property type="match status" value="1"/>
</dbReference>
<feature type="transmembrane region" description="Helical" evidence="5">
    <location>
        <begin position="284"/>
        <end position="303"/>
    </location>
</feature>
<dbReference type="Gene3D" id="1.10.510.10">
    <property type="entry name" value="Transferase(Phosphotransferase) domain 1"/>
    <property type="match status" value="1"/>
</dbReference>
<organism evidence="7 8">
    <name type="scientific">Myxococcus xanthus</name>
    <dbReference type="NCBI Taxonomy" id="34"/>
    <lineage>
        <taxon>Bacteria</taxon>
        <taxon>Pseudomonadati</taxon>
        <taxon>Myxococcota</taxon>
        <taxon>Myxococcia</taxon>
        <taxon>Myxococcales</taxon>
        <taxon>Cystobacterineae</taxon>
        <taxon>Myxococcaceae</taxon>
        <taxon>Myxococcus</taxon>
    </lineage>
</organism>
<sequence>MNPTCPTCHTPHPGAEAGPRRTCAACACGADLTPGAQTRSTPQEPDLTGESLAGFQLNSRLGTDATGWLYAAEGHVGPCVVKVMSSSVTADAEARARFHQEAEALRSLRHPSIVRVLAVGEERGHCWYALEPVIAPDLKTRLDRVNALPFQEVERLALRLLDALGAAHDTGLVHGDVRPQNVLLATDGAMLTNFSLSLVPPGAHGYQAPEQRQWGRAVPQSDLHALGRVLHEALTGGLPETQPLPQGVPRHLRRLLKSLLSEAIQDRPDSAISARRLLTQRAPLGPLAVGVAALLAMLMFLLLRAA</sequence>
<dbReference type="PROSITE" id="PS00109">
    <property type="entry name" value="PROTEIN_KINASE_TYR"/>
    <property type="match status" value="1"/>
</dbReference>
<protein>
    <submittedName>
        <fullName evidence="7">Serine/threonine protein kinase</fullName>
    </submittedName>
</protein>
<feature type="domain" description="Protein kinase" evidence="6">
    <location>
        <begin position="55"/>
        <end position="284"/>
    </location>
</feature>
<keyword evidence="5" id="KW-0472">Membrane</keyword>
<keyword evidence="3 7" id="KW-0418">Kinase</keyword>
<dbReference type="InterPro" id="IPR008266">
    <property type="entry name" value="Tyr_kinase_AS"/>
</dbReference>
<keyword evidence="4" id="KW-0067">ATP-binding</keyword>
<dbReference type="Pfam" id="PF00069">
    <property type="entry name" value="Pkinase"/>
    <property type="match status" value="1"/>
</dbReference>
<evidence type="ECO:0000256" key="3">
    <source>
        <dbReference type="ARBA" id="ARBA00022777"/>
    </source>
</evidence>
<keyword evidence="1" id="KW-0808">Transferase</keyword>
<evidence type="ECO:0000256" key="4">
    <source>
        <dbReference type="ARBA" id="ARBA00022840"/>
    </source>
</evidence>
<dbReference type="GO" id="GO:0005524">
    <property type="term" value="F:ATP binding"/>
    <property type="evidence" value="ECO:0007669"/>
    <property type="project" value="UniProtKB-KW"/>
</dbReference>
<dbReference type="EMBL" id="JABFNT010000060">
    <property type="protein sequence ID" value="NOJ80516.1"/>
    <property type="molecule type" value="Genomic_DNA"/>
</dbReference>
<dbReference type="SUPFAM" id="SSF56112">
    <property type="entry name" value="Protein kinase-like (PK-like)"/>
    <property type="match status" value="1"/>
</dbReference>
<keyword evidence="7" id="KW-0723">Serine/threonine-protein kinase</keyword>
<dbReference type="PROSITE" id="PS50011">
    <property type="entry name" value="PROTEIN_KINASE_DOM"/>
    <property type="match status" value="1"/>
</dbReference>
<keyword evidence="5" id="KW-0812">Transmembrane</keyword>
<reference evidence="7 8" key="1">
    <citation type="submission" date="2020-05" db="EMBL/GenBank/DDBJ databases">
        <authorList>
            <person name="Whitworth D."/>
        </authorList>
    </citation>
    <scope>NUCLEOTIDE SEQUENCE [LARGE SCALE GENOMIC DNA]</scope>
    <source>
        <strain evidence="7 8">AM005</strain>
    </source>
</reference>
<dbReference type="CDD" id="cd14014">
    <property type="entry name" value="STKc_PknB_like"/>
    <property type="match status" value="1"/>
</dbReference>
<evidence type="ECO:0000259" key="6">
    <source>
        <dbReference type="PROSITE" id="PS50011"/>
    </source>
</evidence>
<accession>A0A7Y4MRZ7</accession>
<evidence type="ECO:0000256" key="5">
    <source>
        <dbReference type="SAM" id="Phobius"/>
    </source>
</evidence>
<evidence type="ECO:0000256" key="2">
    <source>
        <dbReference type="ARBA" id="ARBA00022741"/>
    </source>
</evidence>
<dbReference type="PANTHER" id="PTHR43289:SF6">
    <property type="entry name" value="SERINE_THREONINE-PROTEIN KINASE NEKL-3"/>
    <property type="match status" value="1"/>
</dbReference>
<dbReference type="Gene3D" id="3.30.200.20">
    <property type="entry name" value="Phosphorylase Kinase, domain 1"/>
    <property type="match status" value="1"/>
</dbReference>
<dbReference type="RefSeq" id="WP_171442678.1">
    <property type="nucleotide sequence ID" value="NZ_JABFNS010000003.1"/>
</dbReference>
<dbReference type="Proteomes" id="UP000533080">
    <property type="component" value="Unassembled WGS sequence"/>
</dbReference>
<evidence type="ECO:0000313" key="8">
    <source>
        <dbReference type="Proteomes" id="UP000533080"/>
    </source>
</evidence>
<evidence type="ECO:0000313" key="7">
    <source>
        <dbReference type="EMBL" id="NOJ80516.1"/>
    </source>
</evidence>
<comment type="caution">
    <text evidence="7">The sequence shown here is derived from an EMBL/GenBank/DDBJ whole genome shotgun (WGS) entry which is preliminary data.</text>
</comment>
<keyword evidence="2" id="KW-0547">Nucleotide-binding</keyword>
<name>A0A7Y4MRZ7_MYXXA</name>
<evidence type="ECO:0000256" key="1">
    <source>
        <dbReference type="ARBA" id="ARBA00022679"/>
    </source>
</evidence>
<gene>
    <name evidence="7" type="ORF">HNV28_19655</name>
</gene>
<dbReference type="GO" id="GO:0004674">
    <property type="term" value="F:protein serine/threonine kinase activity"/>
    <property type="evidence" value="ECO:0007669"/>
    <property type="project" value="UniProtKB-KW"/>
</dbReference>
<keyword evidence="5" id="KW-1133">Transmembrane helix</keyword>
<dbReference type="InterPro" id="IPR011009">
    <property type="entry name" value="Kinase-like_dom_sf"/>
</dbReference>
<dbReference type="InterPro" id="IPR000719">
    <property type="entry name" value="Prot_kinase_dom"/>
</dbReference>